<name>A0A2K3Q7V0_9HYPO</name>
<feature type="compositionally biased region" description="Basic and acidic residues" evidence="1">
    <location>
        <begin position="153"/>
        <end position="165"/>
    </location>
</feature>
<dbReference type="AlphaFoldDB" id="A0A2K3Q7V0"/>
<dbReference type="Proteomes" id="UP000236621">
    <property type="component" value="Unassembled WGS sequence"/>
</dbReference>
<accession>A0A2K3Q7V0</accession>
<protein>
    <submittedName>
        <fullName evidence="3">Uncharacterized protein</fullName>
    </submittedName>
</protein>
<evidence type="ECO:0000313" key="4">
    <source>
        <dbReference type="Proteomes" id="UP000236621"/>
    </source>
</evidence>
<reference evidence="3 4" key="1">
    <citation type="submission" date="2017-08" db="EMBL/GenBank/DDBJ databases">
        <title>Harnessing the power of phylogenomics to disentangle the directionality and signatures of interkingdom host jumping in the parasitic fungal genus Tolypocladium.</title>
        <authorList>
            <person name="Quandt C.A."/>
            <person name="Patterson W."/>
            <person name="Spatafora J.W."/>
        </authorList>
    </citation>
    <scope>NUCLEOTIDE SEQUENCE [LARGE SCALE GENOMIC DNA]</scope>
    <source>
        <strain evidence="3 4">CBS 113982</strain>
    </source>
</reference>
<evidence type="ECO:0000256" key="1">
    <source>
        <dbReference type="SAM" id="MobiDB-lite"/>
    </source>
</evidence>
<dbReference type="OrthoDB" id="4926081at2759"/>
<evidence type="ECO:0000256" key="2">
    <source>
        <dbReference type="SAM" id="Phobius"/>
    </source>
</evidence>
<keyword evidence="4" id="KW-1185">Reference proteome</keyword>
<keyword evidence="2" id="KW-0472">Membrane</keyword>
<keyword evidence="2" id="KW-1133">Transmembrane helix</keyword>
<dbReference type="EMBL" id="NRSZ01001064">
    <property type="protein sequence ID" value="PNY23655.1"/>
    <property type="molecule type" value="Genomic_DNA"/>
</dbReference>
<feature type="transmembrane region" description="Helical" evidence="2">
    <location>
        <begin position="12"/>
        <end position="31"/>
    </location>
</feature>
<organism evidence="3 4">
    <name type="scientific">Tolypocladium capitatum</name>
    <dbReference type="NCBI Taxonomy" id="45235"/>
    <lineage>
        <taxon>Eukaryota</taxon>
        <taxon>Fungi</taxon>
        <taxon>Dikarya</taxon>
        <taxon>Ascomycota</taxon>
        <taxon>Pezizomycotina</taxon>
        <taxon>Sordariomycetes</taxon>
        <taxon>Hypocreomycetidae</taxon>
        <taxon>Hypocreales</taxon>
        <taxon>Ophiocordycipitaceae</taxon>
        <taxon>Tolypocladium</taxon>
    </lineage>
</organism>
<evidence type="ECO:0000313" key="3">
    <source>
        <dbReference type="EMBL" id="PNY23655.1"/>
    </source>
</evidence>
<keyword evidence="2" id="KW-0812">Transmembrane</keyword>
<comment type="caution">
    <text evidence="3">The sequence shown here is derived from an EMBL/GenBank/DDBJ whole genome shotgun (WGS) entry which is preliminary data.</text>
</comment>
<feature type="region of interest" description="Disordered" evidence="1">
    <location>
        <begin position="151"/>
        <end position="200"/>
    </location>
</feature>
<sequence>MPESGYLVEEILVIASCVLCLVVLLGFLIVYNVNCELPGRGPGSAAARGAWDRGDKAQAAESYHDETFIDNVQWRSVAPAEDLTRELWSLKRKVSLSGMMLEPRLADRGVAASLQNFTMETTGTTITRSQHNGDGDGDGLVWHGVSGSLTLNSRRDEAMNAERRRPSGMLSDGGSRDLEAQDSDPSSSYIVPTGLCRSHM</sequence>
<proteinExistence type="predicted"/>
<gene>
    <name evidence="3" type="ORF">TCAP_06407</name>
</gene>